<name>A0ABQ5Q0X0_9BACT</name>
<comment type="caution">
    <text evidence="1">The sequence shown here is derived from an EMBL/GenBank/DDBJ whole genome shotgun (WGS) entry which is preliminary data.</text>
</comment>
<gene>
    <name evidence="1" type="ORF">GETHED_24530</name>
</gene>
<sequence length="456" mass="46954">MAAHPVPRLLALALSAALVLGWLTACGGGSGGGGSAAVPPPPTAKAWGVAALIETDNAGPAYLPQVAMDGNGNALAVWQQHDGMRFNLWSNRYTVGAGWGVATLIETDNISDASDPQIAVNASGNGLAVWAQHDGAHRNIVANRYTVGTGWGTAVLIETDNAGNANQPQVVMDANGNGLAVWTQDDGTYQTVMANRYTAGSGWGTAATIETGIVGDAFEPRIAIGANGNALAVWVQSDGTRLNVWANRYTVGSGWGTAGLIETDNAGDAYSPRIALDANGNGEVVWSQFDGTRNNIVANRYAAGSGWGTATILAGASNVGTPQIAFDPSGNALAVWVQSDGARYSIWSSRYIAGTGWGTAALIETDNAGDAGSPQIACDASGNALAVWGQSDGTRINIWTNRYTAGSGWGTAALLETDNAGDANEPQIAIGGNGQALAVWYQSDGTRSNIWSNRFQ</sequence>
<evidence type="ECO:0000313" key="1">
    <source>
        <dbReference type="EMBL" id="GLH68089.1"/>
    </source>
</evidence>
<evidence type="ECO:0000313" key="2">
    <source>
        <dbReference type="Proteomes" id="UP001165044"/>
    </source>
</evidence>
<dbReference type="SUPFAM" id="SSF89372">
    <property type="entry name" value="Fucose-specific lectin"/>
    <property type="match status" value="1"/>
</dbReference>
<protein>
    <submittedName>
        <fullName evidence="1">Uncharacterized protein</fullName>
    </submittedName>
</protein>
<proteinExistence type="predicted"/>
<dbReference type="RefSeq" id="WP_285609765.1">
    <property type="nucleotide sequence ID" value="NZ_BSDC01000003.1"/>
</dbReference>
<dbReference type="EMBL" id="BSDC01000003">
    <property type="protein sequence ID" value="GLH68089.1"/>
    <property type="molecule type" value="Genomic_DNA"/>
</dbReference>
<accession>A0ABQ5Q0X0</accession>
<keyword evidence="2" id="KW-1185">Reference proteome</keyword>
<reference evidence="1" key="1">
    <citation type="journal article" date="2023" name="Antonie Van Leeuwenhoek">
        <title>Mesoterricola silvestris gen. nov., sp. nov., Mesoterricola sediminis sp. nov., Geothrix oryzae sp. nov., Geothrix edaphica sp. nov., Geothrix rubra sp. nov., and Geothrix limicola sp. nov., six novel members of Acidobacteriota isolated from soils.</title>
        <authorList>
            <person name="Itoh H."/>
            <person name="Sugisawa Y."/>
            <person name="Mise K."/>
            <person name="Xu Z."/>
            <person name="Kuniyasu M."/>
            <person name="Ushijima N."/>
            <person name="Kawano K."/>
            <person name="Kobayashi E."/>
            <person name="Shiratori Y."/>
            <person name="Masuda Y."/>
            <person name="Senoo K."/>
        </authorList>
    </citation>
    <scope>NUCLEOTIDE SEQUENCE</scope>
    <source>
        <strain evidence="1">Red802</strain>
    </source>
</reference>
<dbReference type="Proteomes" id="UP001165044">
    <property type="component" value="Unassembled WGS sequence"/>
</dbReference>
<organism evidence="1 2">
    <name type="scientific">Geothrix edaphica</name>
    <dbReference type="NCBI Taxonomy" id="2927976"/>
    <lineage>
        <taxon>Bacteria</taxon>
        <taxon>Pseudomonadati</taxon>
        <taxon>Acidobacteriota</taxon>
        <taxon>Holophagae</taxon>
        <taxon>Holophagales</taxon>
        <taxon>Holophagaceae</taxon>
        <taxon>Geothrix</taxon>
    </lineage>
</organism>